<dbReference type="PROSITE" id="PS50950">
    <property type="entry name" value="ZF_THAP"/>
    <property type="match status" value="1"/>
</dbReference>
<keyword evidence="3" id="KW-0862">Zinc</keyword>
<proteinExistence type="predicted"/>
<keyword evidence="1" id="KW-0479">Metal-binding</keyword>
<evidence type="ECO:0000256" key="5">
    <source>
        <dbReference type="PROSITE-ProRule" id="PRU00309"/>
    </source>
</evidence>
<dbReference type="Gene3D" id="6.20.210.20">
    <property type="entry name" value="THAP domain"/>
    <property type="match status" value="1"/>
</dbReference>
<dbReference type="OMA" id="QPVCEKH"/>
<evidence type="ECO:0000313" key="8">
    <source>
        <dbReference type="Proteomes" id="UP000053097"/>
    </source>
</evidence>
<evidence type="ECO:0000256" key="1">
    <source>
        <dbReference type="ARBA" id="ARBA00022723"/>
    </source>
</evidence>
<evidence type="ECO:0000313" key="7">
    <source>
        <dbReference type="EMBL" id="EZA47773.1"/>
    </source>
</evidence>
<dbReference type="SUPFAM" id="SSF57716">
    <property type="entry name" value="Glucocorticoid receptor-like (DNA-binding domain)"/>
    <property type="match status" value="1"/>
</dbReference>
<dbReference type="AlphaFoldDB" id="A0A026VVF5"/>
<dbReference type="InterPro" id="IPR006612">
    <property type="entry name" value="THAP_Znf"/>
</dbReference>
<organism evidence="7 8">
    <name type="scientific">Ooceraea biroi</name>
    <name type="common">Clonal raider ant</name>
    <name type="synonym">Cerapachys biroi</name>
    <dbReference type="NCBI Taxonomy" id="2015173"/>
    <lineage>
        <taxon>Eukaryota</taxon>
        <taxon>Metazoa</taxon>
        <taxon>Ecdysozoa</taxon>
        <taxon>Arthropoda</taxon>
        <taxon>Hexapoda</taxon>
        <taxon>Insecta</taxon>
        <taxon>Pterygota</taxon>
        <taxon>Neoptera</taxon>
        <taxon>Endopterygota</taxon>
        <taxon>Hymenoptera</taxon>
        <taxon>Apocrita</taxon>
        <taxon>Aculeata</taxon>
        <taxon>Formicoidea</taxon>
        <taxon>Formicidae</taxon>
        <taxon>Dorylinae</taxon>
        <taxon>Ooceraea</taxon>
    </lineage>
</organism>
<dbReference type="EMBL" id="KK107786">
    <property type="protein sequence ID" value="EZA47773.1"/>
    <property type="molecule type" value="Genomic_DNA"/>
</dbReference>
<evidence type="ECO:0000256" key="3">
    <source>
        <dbReference type="ARBA" id="ARBA00022833"/>
    </source>
</evidence>
<keyword evidence="8" id="KW-1185">Reference proteome</keyword>
<dbReference type="GO" id="GO:0008270">
    <property type="term" value="F:zinc ion binding"/>
    <property type="evidence" value="ECO:0007669"/>
    <property type="project" value="UniProtKB-KW"/>
</dbReference>
<name>A0A026VVF5_OOCBI</name>
<dbReference type="SMART" id="SM00980">
    <property type="entry name" value="THAP"/>
    <property type="match status" value="1"/>
</dbReference>
<sequence>MRCIVPGCTSGYKSNYEKVHFFNVPKDEERQKVWQIAIKRPDLVLKCTQGVCEYHFKKDDILRKRKLLGPETSVLYKPSPSAAGSIAARALILTLGAIPSQFPWTENIMENEQIVVDSQTPSTSSHSTNKFIDTPLIKQTDILEHVNTEPATEFKFTDVIERQICLPKLWVVQSYTNAVTFYTSSYIETGDVEHTVTIKEVVLCDDMTLRINIIGQRVQLSTVNVPETPISNLEALQDVLFTIDGLNICSGSCTLKEESQTTVQSKVARKDDSGTWRHIKCQLILLDSIQYKFVIYILYTILKINCYLQ</sequence>
<evidence type="ECO:0000256" key="2">
    <source>
        <dbReference type="ARBA" id="ARBA00022771"/>
    </source>
</evidence>
<keyword evidence="4 5" id="KW-0238">DNA-binding</keyword>
<dbReference type="PANTHER" id="PTHR46600">
    <property type="entry name" value="THAP DOMAIN-CONTAINING"/>
    <property type="match status" value="1"/>
</dbReference>
<accession>A0A026VVF5</accession>
<feature type="domain" description="THAP-type" evidence="6">
    <location>
        <begin position="1"/>
        <end position="76"/>
    </location>
</feature>
<evidence type="ECO:0000259" key="6">
    <source>
        <dbReference type="PROSITE" id="PS50950"/>
    </source>
</evidence>
<dbReference type="PANTHER" id="PTHR46600:SF11">
    <property type="entry name" value="THAP DOMAIN-CONTAINING PROTEIN 10"/>
    <property type="match status" value="1"/>
</dbReference>
<protein>
    <recommendedName>
        <fullName evidence="6">THAP-type domain-containing protein</fullName>
    </recommendedName>
</protein>
<reference evidence="7 8" key="1">
    <citation type="journal article" date="2014" name="Curr. Biol.">
        <title>The genome of the clonal raider ant Cerapachys biroi.</title>
        <authorList>
            <person name="Oxley P.R."/>
            <person name="Ji L."/>
            <person name="Fetter-Pruneda I."/>
            <person name="McKenzie S.K."/>
            <person name="Li C."/>
            <person name="Hu H."/>
            <person name="Zhang G."/>
            <person name="Kronauer D.J."/>
        </authorList>
    </citation>
    <scope>NUCLEOTIDE SEQUENCE [LARGE SCALE GENOMIC DNA]</scope>
</reference>
<gene>
    <name evidence="7" type="ORF">X777_15189</name>
</gene>
<dbReference type="GO" id="GO:0043565">
    <property type="term" value="F:sequence-specific DNA binding"/>
    <property type="evidence" value="ECO:0007669"/>
    <property type="project" value="InterPro"/>
</dbReference>
<dbReference type="InterPro" id="IPR038441">
    <property type="entry name" value="THAP_Znf_sf"/>
</dbReference>
<evidence type="ECO:0000256" key="4">
    <source>
        <dbReference type="ARBA" id="ARBA00023125"/>
    </source>
</evidence>
<keyword evidence="2 5" id="KW-0863">Zinc-finger</keyword>
<dbReference type="Pfam" id="PF05485">
    <property type="entry name" value="THAP"/>
    <property type="match status" value="1"/>
</dbReference>
<dbReference type="InterPro" id="IPR026516">
    <property type="entry name" value="THAP1/10"/>
</dbReference>
<dbReference type="Proteomes" id="UP000053097">
    <property type="component" value="Unassembled WGS sequence"/>
</dbReference>